<reference evidence="1 2" key="1">
    <citation type="submission" date="2015-11" db="EMBL/GenBank/DDBJ databases">
        <title>Draft Genome Sequence of the Strain BR 10303 (Bradyrhizobium sp.) isolated from nodules of Centrolobium paraense.</title>
        <authorList>
            <person name="Zelli J.E."/>
            <person name="Simoes-Araujo J.L."/>
            <person name="Barauna A.C."/>
            <person name="Silva K."/>
        </authorList>
    </citation>
    <scope>NUCLEOTIDE SEQUENCE [LARGE SCALE GENOMIC DNA]</scope>
    <source>
        <strain evidence="1 2">BR 10303</strain>
    </source>
</reference>
<comment type="caution">
    <text evidence="1">The sequence shown here is derived from an EMBL/GenBank/DDBJ whole genome shotgun (WGS) entry which is preliminary data.</text>
</comment>
<gene>
    <name evidence="1" type="ORF">AS156_30280</name>
</gene>
<dbReference type="AlphaFoldDB" id="A0A109K2V8"/>
<dbReference type="OrthoDB" id="8249715at2"/>
<name>A0A109K2V8_9BRAD</name>
<dbReference type="EMBL" id="LNCU01000025">
    <property type="protein sequence ID" value="KWV59814.1"/>
    <property type="molecule type" value="Genomic_DNA"/>
</dbReference>
<proteinExistence type="predicted"/>
<accession>A0A109K2V8</accession>
<protein>
    <submittedName>
        <fullName evidence="1">Uncharacterized protein</fullName>
    </submittedName>
</protein>
<dbReference type="Proteomes" id="UP000057737">
    <property type="component" value="Unassembled WGS sequence"/>
</dbReference>
<dbReference type="RefSeq" id="WP_066501260.1">
    <property type="nucleotide sequence ID" value="NZ_LNCU01000025.1"/>
</dbReference>
<organism evidence="1 2">
    <name type="scientific">Bradyrhizobium macuxiense</name>
    <dbReference type="NCBI Taxonomy" id="1755647"/>
    <lineage>
        <taxon>Bacteria</taxon>
        <taxon>Pseudomonadati</taxon>
        <taxon>Pseudomonadota</taxon>
        <taxon>Alphaproteobacteria</taxon>
        <taxon>Hyphomicrobiales</taxon>
        <taxon>Nitrobacteraceae</taxon>
        <taxon>Bradyrhizobium</taxon>
    </lineage>
</organism>
<sequence length="69" mass="7578">MSKTAAPPGWQPHRITHRVDGWVVDDHETRIPATVAEMIARAMPQTGNSAVAAIRARMLARHKKVLGNV</sequence>
<evidence type="ECO:0000313" key="1">
    <source>
        <dbReference type="EMBL" id="KWV59814.1"/>
    </source>
</evidence>
<evidence type="ECO:0000313" key="2">
    <source>
        <dbReference type="Proteomes" id="UP000057737"/>
    </source>
</evidence>
<keyword evidence="2" id="KW-1185">Reference proteome</keyword>